<dbReference type="STRING" id="1007103.GCA_000213315_06313"/>
<dbReference type="Gene3D" id="3.20.20.150">
    <property type="entry name" value="Divalent-metal-dependent TIM barrel enzymes"/>
    <property type="match status" value="1"/>
</dbReference>
<keyword evidence="2" id="KW-0413">Isomerase</keyword>
<dbReference type="eggNOG" id="COG1082">
    <property type="taxonomic scope" value="Bacteria"/>
</dbReference>
<reference evidence="3" key="1">
    <citation type="submission" date="2016-01" db="EMBL/GenBank/DDBJ databases">
        <title>Draft genome of Chromobacterium sp. F49.</title>
        <authorList>
            <person name="Hong K.W."/>
        </authorList>
    </citation>
    <scope>NUCLEOTIDE SEQUENCE [LARGE SCALE GENOMIC DNA]</scope>
    <source>
        <strain evidence="3">M63</strain>
    </source>
</reference>
<dbReference type="PANTHER" id="PTHR12110">
    <property type="entry name" value="HYDROXYPYRUVATE ISOMERASE"/>
    <property type="match status" value="1"/>
</dbReference>
<dbReference type="AlphaFoldDB" id="A0A161S2G4"/>
<keyword evidence="3" id="KW-1185">Reference proteome</keyword>
<dbReference type="RefSeq" id="WP_063182608.1">
    <property type="nucleotide sequence ID" value="NZ_CP121215.1"/>
</dbReference>
<dbReference type="PANTHER" id="PTHR12110:SF53">
    <property type="entry name" value="BLR5974 PROTEIN"/>
    <property type="match status" value="1"/>
</dbReference>
<dbReference type="SUPFAM" id="SSF51658">
    <property type="entry name" value="Xylose isomerase-like"/>
    <property type="match status" value="1"/>
</dbReference>
<feature type="domain" description="Xylose isomerase-like TIM barrel" evidence="1">
    <location>
        <begin position="26"/>
        <end position="282"/>
    </location>
</feature>
<dbReference type="InterPro" id="IPR050312">
    <property type="entry name" value="IolE/XylAMocC-like"/>
</dbReference>
<accession>A0A161S2G4</accession>
<dbReference type="InterPro" id="IPR013022">
    <property type="entry name" value="Xyl_isomerase-like_TIM-brl"/>
</dbReference>
<evidence type="ECO:0000259" key="1">
    <source>
        <dbReference type="Pfam" id="PF01261"/>
    </source>
</evidence>
<dbReference type="GO" id="GO:0016853">
    <property type="term" value="F:isomerase activity"/>
    <property type="evidence" value="ECO:0007669"/>
    <property type="project" value="UniProtKB-KW"/>
</dbReference>
<evidence type="ECO:0000313" key="2">
    <source>
        <dbReference type="EMBL" id="KZE78514.1"/>
    </source>
</evidence>
<dbReference type="Proteomes" id="UP000076563">
    <property type="component" value="Unassembled WGS sequence"/>
</dbReference>
<dbReference type="Pfam" id="PF01261">
    <property type="entry name" value="AP_endonuc_2"/>
    <property type="match status" value="1"/>
</dbReference>
<evidence type="ECO:0000313" key="3">
    <source>
        <dbReference type="Proteomes" id="UP000076563"/>
    </source>
</evidence>
<organism evidence="2 3">
    <name type="scientific">Paenibacillus elgii</name>
    <dbReference type="NCBI Taxonomy" id="189691"/>
    <lineage>
        <taxon>Bacteria</taxon>
        <taxon>Bacillati</taxon>
        <taxon>Bacillota</taxon>
        <taxon>Bacilli</taxon>
        <taxon>Bacillales</taxon>
        <taxon>Paenibacillaceae</taxon>
        <taxon>Paenibacillus</taxon>
    </lineage>
</organism>
<comment type="caution">
    <text evidence="2">The sequence shown here is derived from an EMBL/GenBank/DDBJ whole genome shotgun (WGS) entry which is preliminary data.</text>
</comment>
<name>A0A161S2G4_9BACL</name>
<sequence length="287" mass="32350">MKLGISSYSLYQAVQREGWTILDIIEWIAENGGEHAEIVPLEYDLLEQPELADQIREKAAQCGIELSNYAIGANFVTESDEAYLAEIERVKKHVELAHRMGIRLMRHDAASRPLPETTISRFEADLEWVAEACRQVADHAASYGIVTSVENHGYYIQHSDRVQRLVERVGRDNFRTTLDVGNFLCVDELSVPAVSKNISIASMVHVKDFYVRPSYRNPGEGWFRSAGGSYLRGAIVGQGDIDMPEVLRIVKASGYDGYVSIEFEGMEDCRQGARIGMDYVRALWKEL</sequence>
<protein>
    <submittedName>
        <fullName evidence="2">Sugar phosphate isomerase</fullName>
    </submittedName>
</protein>
<proteinExistence type="predicted"/>
<dbReference type="OrthoDB" id="256906at2"/>
<dbReference type="InterPro" id="IPR036237">
    <property type="entry name" value="Xyl_isomerase-like_sf"/>
</dbReference>
<dbReference type="EMBL" id="LQRA01000055">
    <property type="protein sequence ID" value="KZE78514.1"/>
    <property type="molecule type" value="Genomic_DNA"/>
</dbReference>
<gene>
    <name evidence="2" type="ORF">AV654_01795</name>
</gene>